<feature type="chain" id="PRO_5046933957" evidence="1">
    <location>
        <begin position="23"/>
        <end position="112"/>
    </location>
</feature>
<protein>
    <submittedName>
        <fullName evidence="2">Uncharacterized protein</fullName>
    </submittedName>
</protein>
<dbReference type="Proteomes" id="UP000628086">
    <property type="component" value="Unassembled WGS sequence"/>
</dbReference>
<reference evidence="2 3" key="1">
    <citation type="journal article" date="2020" name="Microorganisms">
        <title>Reliable Identification of Environmental Pseudomonas Isolates Using the rpoD Gene.</title>
        <authorList>
            <consortium name="The Broad Institute Genome Sequencing Platform"/>
            <person name="Girard L."/>
            <person name="Lood C."/>
            <person name="Rokni-Zadeh H."/>
            <person name="van Noort V."/>
            <person name="Lavigne R."/>
            <person name="De Mot R."/>
        </authorList>
    </citation>
    <scope>NUCLEOTIDE SEQUENCE [LARGE SCALE GENOMIC DNA]</scope>
    <source>
        <strain evidence="2 3">RW7P2</strain>
    </source>
</reference>
<dbReference type="RefSeq" id="WP_186598723.1">
    <property type="nucleotide sequence ID" value="NZ_JABWRR010000005.1"/>
</dbReference>
<evidence type="ECO:0000313" key="2">
    <source>
        <dbReference type="EMBL" id="MBC3476553.1"/>
    </source>
</evidence>
<comment type="caution">
    <text evidence="2">The sequence shown here is derived from an EMBL/GenBank/DDBJ whole genome shotgun (WGS) entry which is preliminary data.</text>
</comment>
<name>A0ABR6V7T0_9PSED</name>
<accession>A0ABR6V7T0</accession>
<dbReference type="EMBL" id="JABWRS010000008">
    <property type="protein sequence ID" value="MBC3476553.1"/>
    <property type="molecule type" value="Genomic_DNA"/>
</dbReference>
<gene>
    <name evidence="2" type="ORF">HU747_13190</name>
</gene>
<feature type="signal peptide" evidence="1">
    <location>
        <begin position="1"/>
        <end position="22"/>
    </location>
</feature>
<sequence>MKSFLACCYAAFFITASPPASAGDTASKLQGMVGWTIVAVTQVEDEFEGCDFDKVIKFMNGIALTCSTYGYSYAYMPSAVIFTKSGKYEGRNIHNVKVLIDDDVYDMQPVLE</sequence>
<evidence type="ECO:0000256" key="1">
    <source>
        <dbReference type="SAM" id="SignalP"/>
    </source>
</evidence>
<evidence type="ECO:0000313" key="3">
    <source>
        <dbReference type="Proteomes" id="UP000628086"/>
    </source>
</evidence>
<keyword evidence="3" id="KW-1185">Reference proteome</keyword>
<organism evidence="2 3">
    <name type="scientific">Pseudomonas taiwanensis</name>
    <dbReference type="NCBI Taxonomy" id="470150"/>
    <lineage>
        <taxon>Bacteria</taxon>
        <taxon>Pseudomonadati</taxon>
        <taxon>Pseudomonadota</taxon>
        <taxon>Gammaproteobacteria</taxon>
        <taxon>Pseudomonadales</taxon>
        <taxon>Pseudomonadaceae</taxon>
        <taxon>Pseudomonas</taxon>
    </lineage>
</organism>
<proteinExistence type="predicted"/>
<keyword evidence="1" id="KW-0732">Signal</keyword>